<gene>
    <name evidence="2" type="ORF">CAEBREN_11751</name>
</gene>
<reference evidence="3" key="1">
    <citation type="submission" date="2011-07" db="EMBL/GenBank/DDBJ databases">
        <authorList>
            <consortium name="Caenorhabditis brenneri Sequencing and Analysis Consortium"/>
            <person name="Wilson R.K."/>
        </authorList>
    </citation>
    <scope>NUCLEOTIDE SEQUENCE [LARGE SCALE GENOMIC DNA]</scope>
    <source>
        <strain evidence="3">PB2801</strain>
    </source>
</reference>
<organism evidence="3">
    <name type="scientific">Caenorhabditis brenneri</name>
    <name type="common">Nematode worm</name>
    <dbReference type="NCBI Taxonomy" id="135651"/>
    <lineage>
        <taxon>Eukaryota</taxon>
        <taxon>Metazoa</taxon>
        <taxon>Ecdysozoa</taxon>
        <taxon>Nematoda</taxon>
        <taxon>Chromadorea</taxon>
        <taxon>Rhabditida</taxon>
        <taxon>Rhabditina</taxon>
        <taxon>Rhabditomorpha</taxon>
        <taxon>Rhabditoidea</taxon>
        <taxon>Rhabditidae</taxon>
        <taxon>Peloderinae</taxon>
        <taxon>Caenorhabditis</taxon>
    </lineage>
</organism>
<dbReference type="InParanoid" id="G0MGW3"/>
<evidence type="ECO:0000313" key="2">
    <source>
        <dbReference type="EMBL" id="EGT57917.1"/>
    </source>
</evidence>
<sequence length="2296" mass="254266">MWTCTPHGQYDCTLCEVEEIPELSYGNPGMSLHPELDSDLGAFTFRRSPLPFLQTSYSHASSQGSSTSYKSTQVPSIKASKRTAEQTSDLRRHSDRADEDTLFRRNETDSVEERTNSVKKPAIREIKSLSLDLESSPKIGIGIRRNYSDSNIADAESSKKLCVNSESLLKEQPGDTVSNESQISEVTEKLDSVSMGAASQQNIETTDFGANPEVTVGDNYQAKNADREISTVSNVDIDSTSNKQLEKQPESELVETNAAVNNDRSSPQISTEEYIDSSGELPVNSKIRTTDNGSILALDQDREIIQSIADEELLIEENNSEARTLETSAIRQPDTQRIRASSVGEYQIADPFGTKSSPSKEYEAFDKSTEAFHDMSITEKDSLNTEMATKPGNPAIQDTTEMMQEEVPITRHPSSVGTDHPTEFSETEVDSKTEAEDVIEGNIKSVKQLEKETERGIVETDAAVNNGDGTRFPQISTEGTMERSGELHVNSKIPMTDNGSIQAFDQNREIIKSISADESLVEENNSGKRTLDTSVISQSDTQRIRASSVGEYLMTDHFGTENIHQNKPETIDCFTETSHDLKSKEGNRLNSERAVEPGSSEIGTISEMMKQEIPVPPANKSDKNKILHIPNEDTDSVDGSTTPEKDAVEKSQEPIVVKPESPKTEDAAVNNVNSMSSPQMSTEGNMEKSEESPLDSNILTTDNDYIQSLDRNREIVEPISADELLVEGVQQSSSIGDHQFTYSSETKKNSMKEAQPVDTSTEISHDLSIKEKDTLHSEIFTNPESPETEESFGTMKQGVPILPQPYSIEENQIADFSDTENNTTEEANTVNCSTEVTQNLSIKEKNALNSELVVKSETSKTEDVVVNNGDGMSSQQVSTEENIQSFGELHFDFKITATDNDSIQALDGNREIVKSISADELLVEEFISKVRTLETSVIRQSDGHTTRASSVGEYKVTNPFGTENSPLKKVGSIDSSTDSSHNLSIKKEDSVNSEYFTKSENPETEDTVEMMQQEVPIPPQSSPIRNYQLTDSTDTKSISLNGAEAVDIPADASHNLFIKEKDSVNSEHLTEPDSPETEEKVGMMQQEASITEQSSPIGDYQVTDSSETKMSREEAKTVVDGNTTSFKQLEKQTKSEIVEANAAVNNGDGTSSSRISQEKIMDNSEESPDFSEMKTDSKTKAEAVVHSNIESVKQLEKETERGIVETDAAVNNGDGTRFPQISTEGTMESSEEVHVNSKILTTDNGSIQALDQNREIIQSISADEFLVEENNSDVRRLGTSVIRQPTQASSVGDYLESDPFGTEIGPLKETQPVDSSTKASYDLPIKEQNSLNSKYLTNPESPKTGETIGMMKQEAPIIHQASPIGDHQVIDSSETKKNSIKEAQPVDSSTEISHDLSIKEKDSINSELFTKPENPETEESFAMMKQEVPVLLQLSSIEGNQVIDFSDTENNTTEESKAVDRSTEVTHNLSVKEHDGVNTELVSKPGDQEVEETFEMMQKKNPIVSQASSNRDYQIADSSETVNNSMKKADAVDSSIEVSHDLSTKKEEGVNSEIVNKPENPVTEEILEMMEQEVPISPQASAIGEYQVTESSETRNSPIIAAGIVNKLDEVSHNLAIEEDNSLNSERVSEPGNPETGAISEMMKQEIPPANKPDKKKKLQIPKEDTDSADVLTLPEKKAVKKSRKSREGANSGPEQELPSLCCSSSSSEESEHVQASLLDFNNDGGSSTTTTTTQKVMAQVSATQDSNKKDKELNVRTSSVRVKPREARDIARVDYKEMNGRAVKRRNNPSTSQRHQEKKLPKLDEGAILDAPLANSIAATSQNVGRVENDTRVNDIGNSLVQFMEKSENDRLYASIKRLTTLDREDFDSCIAWVEENNRTPNHVPKRKNAITLLFKEKLTKRTVDDYQKLAGVLSTVMVNQPSNCKVPILSPKSKGYARCETHDRDYDECQDYETRLWPVSTFSDFQCSKPVQDSNIEEKRVIDFCTALLNNLAYKSSKELKTKIVKTLLASTVYLAKQNFFEVTNLDERVEAAKTIAGFKNLSKEPLRILIRAVYKVDNNSSLPWLKWFFRFSTENAPPPKFDDWNDWKSIIKMHLNLRVSEVIGELLRSKSELEAAGEWNKSAREHFVEQKKVAELAQLNLDSLKSEDFDGYFEAHLRSQVTTTLEITESTSAATLNDSGEQKRSGGRVRKVKNNPRKKSVKTPRSGQRKNAKLSTTTARLESEEPDESLLSEEKKQPEKKAAKRRNAGTTASATRKKQRKVSVPEEGADIQLNEESDSEPKSSVAKSAQNRK</sequence>
<feature type="region of interest" description="Disordered" evidence="1">
    <location>
        <begin position="961"/>
        <end position="984"/>
    </location>
</feature>
<feature type="compositionally biased region" description="Basic and acidic residues" evidence="1">
    <location>
        <begin position="2235"/>
        <end position="2244"/>
    </location>
</feature>
<feature type="region of interest" description="Disordered" evidence="1">
    <location>
        <begin position="1618"/>
        <end position="1637"/>
    </location>
</feature>
<feature type="compositionally biased region" description="Polar residues" evidence="1">
    <location>
        <begin position="258"/>
        <end position="271"/>
    </location>
</feature>
<feature type="compositionally biased region" description="Polar residues" evidence="1">
    <location>
        <begin position="673"/>
        <end position="684"/>
    </location>
</feature>
<feature type="region of interest" description="Disordered" evidence="1">
    <location>
        <begin position="1644"/>
        <end position="1766"/>
    </location>
</feature>
<feature type="region of interest" description="Disordered" evidence="1">
    <location>
        <begin position="411"/>
        <end position="430"/>
    </location>
</feature>
<feature type="compositionally biased region" description="Low complexity" evidence="1">
    <location>
        <begin position="61"/>
        <end position="73"/>
    </location>
</feature>
<feature type="compositionally biased region" description="Basic and acidic residues" evidence="1">
    <location>
        <begin position="1392"/>
        <end position="1404"/>
    </location>
</feature>
<keyword evidence="3" id="KW-1185">Reference proteome</keyword>
<evidence type="ECO:0000313" key="3">
    <source>
        <dbReference type="Proteomes" id="UP000008068"/>
    </source>
</evidence>
<feature type="compositionally biased region" description="Basic and acidic residues" evidence="1">
    <location>
        <begin position="82"/>
        <end position="118"/>
    </location>
</feature>
<feature type="region of interest" description="Disordered" evidence="1">
    <location>
        <begin position="1781"/>
        <end position="1800"/>
    </location>
</feature>
<protein>
    <submittedName>
        <fullName evidence="2">Uncharacterized protein</fullName>
    </submittedName>
</protein>
<feature type="compositionally biased region" description="Polar residues" evidence="1">
    <location>
        <begin position="1735"/>
        <end position="1746"/>
    </location>
</feature>
<feature type="region of interest" description="Disordered" evidence="1">
    <location>
        <begin position="2175"/>
        <end position="2296"/>
    </location>
</feature>
<proteinExistence type="predicted"/>
<feature type="compositionally biased region" description="Polar residues" evidence="1">
    <location>
        <begin position="1144"/>
        <end position="1155"/>
    </location>
</feature>
<feature type="compositionally biased region" description="Polar residues" evidence="1">
    <location>
        <begin position="973"/>
        <end position="983"/>
    </location>
</feature>
<feature type="region of interest" description="Disordered" evidence="1">
    <location>
        <begin position="673"/>
        <end position="698"/>
    </location>
</feature>
<dbReference type="Proteomes" id="UP000008068">
    <property type="component" value="Unassembled WGS sequence"/>
</dbReference>
<feature type="compositionally biased region" description="Basic residues" evidence="1">
    <location>
        <begin position="2188"/>
        <end position="2215"/>
    </location>
</feature>
<feature type="region of interest" description="Disordered" evidence="1">
    <location>
        <begin position="225"/>
        <end position="277"/>
    </location>
</feature>
<accession>G0MGW3</accession>
<feature type="compositionally biased region" description="Acidic residues" evidence="1">
    <location>
        <begin position="2270"/>
        <end position="2281"/>
    </location>
</feature>
<dbReference type="HOGENOM" id="CLU_230198_0_0_1"/>
<feature type="region of interest" description="Disordered" evidence="1">
    <location>
        <begin position="743"/>
        <end position="765"/>
    </location>
</feature>
<feature type="compositionally biased region" description="Polar residues" evidence="1">
    <location>
        <begin position="230"/>
        <end position="243"/>
    </location>
</feature>
<dbReference type="OMA" id="IRYMLNP"/>
<feature type="region of interest" description="Disordered" evidence="1">
    <location>
        <begin position="1144"/>
        <end position="1176"/>
    </location>
</feature>
<feature type="region of interest" description="Disordered" evidence="1">
    <location>
        <begin position="1369"/>
        <end position="1417"/>
    </location>
</feature>
<feature type="region of interest" description="Disordered" evidence="1">
    <location>
        <begin position="1088"/>
        <end position="1113"/>
    </location>
</feature>
<dbReference type="EMBL" id="GL379794">
    <property type="protein sequence ID" value="EGT57917.1"/>
    <property type="molecule type" value="Genomic_DNA"/>
</dbReference>
<feature type="region of interest" description="Disordered" evidence="1">
    <location>
        <begin position="56"/>
        <end position="118"/>
    </location>
</feature>
<name>G0MGW3_CAEBE</name>
<evidence type="ECO:0000256" key="1">
    <source>
        <dbReference type="SAM" id="MobiDB-lite"/>
    </source>
</evidence>
<feature type="region of interest" description="Disordered" evidence="1">
    <location>
        <begin position="614"/>
        <end position="651"/>
    </location>
</feature>
<feature type="compositionally biased region" description="Low complexity" evidence="1">
    <location>
        <begin position="1697"/>
        <end position="1708"/>
    </location>
</feature>